<keyword evidence="3" id="KW-0863">Zinc-finger</keyword>
<dbReference type="EMBL" id="JACAZI010000001">
    <property type="protein sequence ID" value="KAF7372111.1"/>
    <property type="molecule type" value="Genomic_DNA"/>
</dbReference>
<dbReference type="GO" id="GO:0005634">
    <property type="term" value="C:nucleus"/>
    <property type="evidence" value="ECO:0007669"/>
    <property type="project" value="UniProtKB-SubCell"/>
</dbReference>
<dbReference type="GO" id="GO:0008270">
    <property type="term" value="F:zinc ion binding"/>
    <property type="evidence" value="ECO:0007669"/>
    <property type="project" value="UniProtKB-KW"/>
</dbReference>
<comment type="caution">
    <text evidence="7">The sequence shown here is derived from an EMBL/GenBank/DDBJ whole genome shotgun (WGS) entry which is preliminary data.</text>
</comment>
<dbReference type="Proteomes" id="UP000620124">
    <property type="component" value="Unassembled WGS sequence"/>
</dbReference>
<gene>
    <name evidence="7" type="ORF">MVEN_00069900</name>
</gene>
<sequence>MSHSNASVPAKTRPRRNGLPSARITDGNNAQPPTPDQRRALESMKVLALIKKIQALAPLLPDSVAEASEDDNELHRVLTETSGIEDSPWGTLNRQLDKLFGTDSRENGRLKYIRRVSSELVEIKLQRIMDELQYLCNTNAEVETALKPKQPPKKRLEPVVEKAADNNSTAAAKSGTKGAPTADSDDDDPDYALPKRGHPHLSEEEEDDFMDVDQLATPANPRKRKVLVTECNGATKHGAVPTQAKTAAHPPPEVIEIDDEDAPTRKRGKCGPKSDTRLHFHEPAAIIGDNGEKRWEFRCKHCKSSHTFARTLSRDASLDDEPNQPRLGNLATHLKKHGDVPIPDDTQPGLTRGISASSAKIMEEFLREGKLNPAVRRTQGGFLKVFAAWLLEDDLPFTTGETDGIRRLFEYMQVNYILPSDTTVKNTLVRIFTDMYNNLKADLKMVKSKIAASTDTWTTRSMQYTFAGTILSWIDEQWELVERVVDFRPIEDKEHEGQYAAYGLAKCLSDLEALEKISLSSCHCIPLCLPSLHTLSLTLDNVSANDVLVRTLSRLLMEKFDIQFAPDNSQIRCIAHVVNLVVQKLLAAFNEAADPDNDDYYIPNKDEPFHYNVDDDPVQLALENEPIPVDDDAVDEARVDDADAALLGELAEEFADLTPLNKLRLITTKICSSPQRRHAFRLIAEDKYGNTMHAPNRRLASLLPVRDVKHRWNYTEAMIARARLLRVALDRWVLDHAELQALFLLEKEWGTLEKLGDILSLASDNIEQGVVAALDLSGRSARECSMRIFGLSHILCSALMGFQGPRISDFVTL</sequence>
<keyword evidence="7" id="KW-0648">Protein biosynthesis</keyword>
<dbReference type="InterPro" id="IPR012337">
    <property type="entry name" value="RNaseH-like_sf"/>
</dbReference>
<dbReference type="GO" id="GO:0003743">
    <property type="term" value="F:translation initiation factor activity"/>
    <property type="evidence" value="ECO:0007669"/>
    <property type="project" value="UniProtKB-KW"/>
</dbReference>
<keyword evidence="5" id="KW-0539">Nucleus</keyword>
<feature type="region of interest" description="Disordered" evidence="6">
    <location>
        <begin position="1"/>
        <end position="40"/>
    </location>
</feature>
<reference evidence="7" key="1">
    <citation type="submission" date="2020-05" db="EMBL/GenBank/DDBJ databases">
        <title>Mycena genomes resolve the evolution of fungal bioluminescence.</title>
        <authorList>
            <person name="Tsai I.J."/>
        </authorList>
    </citation>
    <scope>NUCLEOTIDE SEQUENCE</scope>
    <source>
        <strain evidence="7">CCC161011</strain>
    </source>
</reference>
<organism evidence="7 8">
    <name type="scientific">Mycena venus</name>
    <dbReference type="NCBI Taxonomy" id="2733690"/>
    <lineage>
        <taxon>Eukaryota</taxon>
        <taxon>Fungi</taxon>
        <taxon>Dikarya</taxon>
        <taxon>Basidiomycota</taxon>
        <taxon>Agaricomycotina</taxon>
        <taxon>Agaricomycetes</taxon>
        <taxon>Agaricomycetidae</taxon>
        <taxon>Agaricales</taxon>
        <taxon>Marasmiineae</taxon>
        <taxon>Mycenaceae</taxon>
        <taxon>Mycena</taxon>
    </lineage>
</organism>
<dbReference type="PANTHER" id="PTHR46481">
    <property type="entry name" value="ZINC FINGER BED DOMAIN-CONTAINING PROTEIN 4"/>
    <property type="match status" value="1"/>
</dbReference>
<keyword evidence="2" id="KW-0479">Metal-binding</keyword>
<feature type="compositionally biased region" description="Basic and acidic residues" evidence="6">
    <location>
        <begin position="154"/>
        <end position="164"/>
    </location>
</feature>
<comment type="subcellular location">
    <subcellularLocation>
        <location evidence="1">Nucleus</location>
    </subcellularLocation>
</comment>
<evidence type="ECO:0000256" key="3">
    <source>
        <dbReference type="ARBA" id="ARBA00022771"/>
    </source>
</evidence>
<keyword evidence="7" id="KW-0396">Initiation factor</keyword>
<keyword evidence="4" id="KW-0862">Zinc</keyword>
<evidence type="ECO:0000313" key="8">
    <source>
        <dbReference type="Proteomes" id="UP000620124"/>
    </source>
</evidence>
<keyword evidence="8" id="KW-1185">Reference proteome</keyword>
<evidence type="ECO:0000256" key="1">
    <source>
        <dbReference type="ARBA" id="ARBA00004123"/>
    </source>
</evidence>
<evidence type="ECO:0000256" key="2">
    <source>
        <dbReference type="ARBA" id="ARBA00022723"/>
    </source>
</evidence>
<evidence type="ECO:0000256" key="6">
    <source>
        <dbReference type="SAM" id="MobiDB-lite"/>
    </source>
</evidence>
<protein>
    <submittedName>
        <fullName evidence="7">Eukaryotic translation initiation factor 3</fullName>
    </submittedName>
</protein>
<evidence type="ECO:0000256" key="5">
    <source>
        <dbReference type="ARBA" id="ARBA00023242"/>
    </source>
</evidence>
<evidence type="ECO:0000256" key="4">
    <source>
        <dbReference type="ARBA" id="ARBA00022833"/>
    </source>
</evidence>
<dbReference type="InterPro" id="IPR052035">
    <property type="entry name" value="ZnF_BED_domain_contain"/>
</dbReference>
<feature type="region of interest" description="Disordered" evidence="6">
    <location>
        <begin position="145"/>
        <end position="210"/>
    </location>
</feature>
<dbReference type="PANTHER" id="PTHR46481:SF10">
    <property type="entry name" value="ZINC FINGER BED DOMAIN-CONTAINING PROTEIN 39"/>
    <property type="match status" value="1"/>
</dbReference>
<accession>A0A8H6Z9A3</accession>
<dbReference type="SUPFAM" id="SSF53098">
    <property type="entry name" value="Ribonuclease H-like"/>
    <property type="match status" value="1"/>
</dbReference>
<dbReference type="OrthoDB" id="3000995at2759"/>
<dbReference type="AlphaFoldDB" id="A0A8H6Z9A3"/>
<evidence type="ECO:0000313" key="7">
    <source>
        <dbReference type="EMBL" id="KAF7372111.1"/>
    </source>
</evidence>
<name>A0A8H6Z9A3_9AGAR</name>
<proteinExistence type="predicted"/>